<dbReference type="InterPro" id="IPR037225">
    <property type="entry name" value="Nuo51_FMN-bd_sf"/>
</dbReference>
<dbReference type="InterPro" id="IPR011538">
    <property type="entry name" value="Nuo51_FMN-bd"/>
</dbReference>
<reference evidence="10 11" key="1">
    <citation type="submission" date="2016-10" db="EMBL/GenBank/DDBJ databases">
        <authorList>
            <person name="de Groot N.N."/>
        </authorList>
    </citation>
    <scope>NUCLEOTIDE SEQUENCE [LARGE SCALE GENOMIC DNA]</scope>
    <source>
        <strain evidence="10 11">DSM 12271</strain>
    </source>
</reference>
<evidence type="ECO:0000256" key="3">
    <source>
        <dbReference type="ARBA" id="ARBA00022723"/>
    </source>
</evidence>
<proteinExistence type="predicted"/>
<evidence type="ECO:0000259" key="8">
    <source>
        <dbReference type="Pfam" id="PF01512"/>
    </source>
</evidence>
<keyword evidence="1" id="KW-0813">Transport</keyword>
<evidence type="ECO:0000256" key="4">
    <source>
        <dbReference type="ARBA" id="ARBA00022737"/>
    </source>
</evidence>
<dbReference type="InterPro" id="IPR031001">
    <property type="entry name" value="PR_assoc_PrdC"/>
</dbReference>
<evidence type="ECO:0000256" key="6">
    <source>
        <dbReference type="ARBA" id="ARBA00023004"/>
    </source>
</evidence>
<protein>
    <submittedName>
        <fullName evidence="10">Proline reductase-associated electron transfer protein PrdC</fullName>
    </submittedName>
</protein>
<keyword evidence="6" id="KW-0408">Iron</keyword>
<keyword evidence="4" id="KW-0677">Repeat</keyword>
<dbReference type="GO" id="GO:0009055">
    <property type="term" value="F:electron transfer activity"/>
    <property type="evidence" value="ECO:0007669"/>
    <property type="project" value="InterPro"/>
</dbReference>
<evidence type="ECO:0000256" key="2">
    <source>
        <dbReference type="ARBA" id="ARBA00022485"/>
    </source>
</evidence>
<sequence length="429" mass="46570">MRKIYKILLKQNIGIVDNPIVSVGQRVKKGTLIAKANGLGADLHSSVSGKITEITDSFIIIDADAIQGRDFETIKELDNIVEIVKSAGIIGMGGAGFPTHIKLDTDLKGGTVIANAVECEPLLEHNIKQIIKDPQSIYRGMLYAMKATNANKGILAIKKKNKDAIEAFKKVIESEHNIKIIELEDIYPMGEERAVIRETLGVLLETDQLPLEAGAVVLNAETLGRITQAVELGKPVISKNITVVGKLKDEKQAHVFMDVPLGTTVKELLERAGGIDGNYGEIIMGGPFTGHSVELDDVITKTSGAIIVTMEFMNEKRNMGLLVCACGGNEDRLREIAGKMNAKVVGVEKCKQAIESKGTLKCKNPGNCPGQAEKILSLKKRGAEVVLISNCSDCTNTVMCVAPKLKMPVYHCTDHVMRTVNHSLIRRLK</sequence>
<dbReference type="GO" id="GO:0046872">
    <property type="term" value="F:metal ion binding"/>
    <property type="evidence" value="ECO:0007669"/>
    <property type="project" value="UniProtKB-KW"/>
</dbReference>
<dbReference type="OrthoDB" id="9767754at2"/>
<dbReference type="Pfam" id="PF13375">
    <property type="entry name" value="RnfC_N"/>
    <property type="match status" value="1"/>
</dbReference>
<evidence type="ECO:0000313" key="10">
    <source>
        <dbReference type="EMBL" id="SFA95439.1"/>
    </source>
</evidence>
<keyword evidence="11" id="KW-1185">Reference proteome</keyword>
<dbReference type="PANTHER" id="PTHR43034:SF2">
    <property type="entry name" value="ION-TRANSLOCATING OXIDOREDUCTASE COMPLEX SUBUNIT C"/>
    <property type="match status" value="1"/>
</dbReference>
<keyword evidence="5" id="KW-0249">Electron transport</keyword>
<dbReference type="GO" id="GO:0016020">
    <property type="term" value="C:membrane"/>
    <property type="evidence" value="ECO:0007669"/>
    <property type="project" value="InterPro"/>
</dbReference>
<dbReference type="Proteomes" id="UP000198619">
    <property type="component" value="Unassembled WGS sequence"/>
</dbReference>
<dbReference type="AlphaFoldDB" id="A0A1I0X333"/>
<dbReference type="SUPFAM" id="SSF142984">
    <property type="entry name" value="Nqo1 middle domain-like"/>
    <property type="match status" value="1"/>
</dbReference>
<dbReference type="GO" id="GO:0051539">
    <property type="term" value="F:4 iron, 4 sulfur cluster binding"/>
    <property type="evidence" value="ECO:0007669"/>
    <property type="project" value="UniProtKB-KW"/>
</dbReference>
<gene>
    <name evidence="10" type="ORF">SAMN04488528_100738</name>
</gene>
<dbReference type="Gene3D" id="3.40.50.11540">
    <property type="entry name" value="NADH-ubiquinone oxidoreductase 51kDa subunit"/>
    <property type="match status" value="1"/>
</dbReference>
<name>A0A1I0X333_9CLOT</name>
<feature type="domain" description="NADH-ubiquinone oxidoreductase 51kDa subunit FMN-binding" evidence="8">
    <location>
        <begin position="84"/>
        <end position="227"/>
    </location>
</feature>
<dbReference type="STRING" id="84698.SAMN04488528_100738"/>
<evidence type="ECO:0000256" key="1">
    <source>
        <dbReference type="ARBA" id="ARBA00022448"/>
    </source>
</evidence>
<dbReference type="PANTHER" id="PTHR43034">
    <property type="entry name" value="ION-TRANSLOCATING OXIDOREDUCTASE COMPLEX SUBUNIT C"/>
    <property type="match status" value="1"/>
</dbReference>
<evidence type="ECO:0000313" key="11">
    <source>
        <dbReference type="Proteomes" id="UP000198619"/>
    </source>
</evidence>
<dbReference type="RefSeq" id="WP_090039704.1">
    <property type="nucleotide sequence ID" value="NZ_FOKI01000007.1"/>
</dbReference>
<evidence type="ECO:0000256" key="7">
    <source>
        <dbReference type="ARBA" id="ARBA00023014"/>
    </source>
</evidence>
<dbReference type="EMBL" id="FOKI01000007">
    <property type="protein sequence ID" value="SFA95439.1"/>
    <property type="molecule type" value="Genomic_DNA"/>
</dbReference>
<dbReference type="InterPro" id="IPR026902">
    <property type="entry name" value="RnfC_N"/>
</dbReference>
<dbReference type="SUPFAM" id="SSF142019">
    <property type="entry name" value="Nqo1 FMN-binding domain-like"/>
    <property type="match status" value="1"/>
</dbReference>
<keyword evidence="3" id="KW-0479">Metal-binding</keyword>
<keyword evidence="7" id="KW-0411">Iron-sulfur</keyword>
<dbReference type="NCBIfam" id="TIGR04481">
    <property type="entry name" value="PR_assoc_PrdC"/>
    <property type="match status" value="1"/>
</dbReference>
<evidence type="ECO:0000256" key="5">
    <source>
        <dbReference type="ARBA" id="ARBA00022982"/>
    </source>
</evidence>
<keyword evidence="2" id="KW-0004">4Fe-4S</keyword>
<organism evidence="10 11">
    <name type="scientific">Clostridium frigidicarnis</name>
    <dbReference type="NCBI Taxonomy" id="84698"/>
    <lineage>
        <taxon>Bacteria</taxon>
        <taxon>Bacillati</taxon>
        <taxon>Bacillota</taxon>
        <taxon>Clostridia</taxon>
        <taxon>Eubacteriales</taxon>
        <taxon>Clostridiaceae</taxon>
        <taxon>Clostridium</taxon>
    </lineage>
</organism>
<feature type="domain" description="RnfC Barrel sandwich hybrid" evidence="9">
    <location>
        <begin position="5"/>
        <end position="58"/>
    </location>
</feature>
<evidence type="ECO:0000259" key="9">
    <source>
        <dbReference type="Pfam" id="PF13375"/>
    </source>
</evidence>
<accession>A0A1I0X333</accession>
<dbReference type="Pfam" id="PF01512">
    <property type="entry name" value="Complex1_51K"/>
    <property type="match status" value="1"/>
</dbReference>
<dbReference type="InterPro" id="IPR010208">
    <property type="entry name" value="Ion_transpt_RnfC/RsxC"/>
</dbReference>